<dbReference type="InterPro" id="IPR037217">
    <property type="entry name" value="Trp/Indoleamine_2_3_dOase-like"/>
</dbReference>
<dbReference type="InterPro" id="IPR000898">
    <property type="entry name" value="Indolamine_dOase"/>
</dbReference>
<proteinExistence type="inferred from homology"/>
<dbReference type="PANTHER" id="PTHR28657:SF11">
    <property type="entry name" value="INDOLEAMINE 2,3-DIOXYGENASE"/>
    <property type="match status" value="1"/>
</dbReference>
<evidence type="ECO:0000313" key="6">
    <source>
        <dbReference type="EMBL" id="RMZ72078.1"/>
    </source>
</evidence>
<evidence type="ECO:0000313" key="7">
    <source>
        <dbReference type="Proteomes" id="UP000265663"/>
    </source>
</evidence>
<dbReference type="GO" id="GO:0020037">
    <property type="term" value="F:heme binding"/>
    <property type="evidence" value="ECO:0007669"/>
    <property type="project" value="UniProtKB-UniRule"/>
</dbReference>
<dbReference type="PANTHER" id="PTHR28657">
    <property type="entry name" value="INDOLEAMINE 2,3-DIOXYGENASE"/>
    <property type="match status" value="1"/>
</dbReference>
<evidence type="ECO:0000256" key="5">
    <source>
        <dbReference type="RuleBase" id="RU369119"/>
    </source>
</evidence>
<dbReference type="GO" id="GO:0034354">
    <property type="term" value="P:'de novo' NAD+ biosynthetic process from L-tryptophan"/>
    <property type="evidence" value="ECO:0007669"/>
    <property type="project" value="TreeGrafter"/>
</dbReference>
<comment type="catalytic activity">
    <reaction evidence="5">
        <text>L-tryptophan + O2 = N-formyl-L-kynurenine</text>
        <dbReference type="Rhea" id="RHEA:24536"/>
        <dbReference type="ChEBI" id="CHEBI:15379"/>
        <dbReference type="ChEBI" id="CHEBI:57912"/>
        <dbReference type="ChEBI" id="CHEBI:58629"/>
    </reaction>
</comment>
<dbReference type="GO" id="GO:0046872">
    <property type="term" value="F:metal ion binding"/>
    <property type="evidence" value="ECO:0007669"/>
    <property type="project" value="UniProtKB-UniRule"/>
</dbReference>
<evidence type="ECO:0000256" key="4">
    <source>
        <dbReference type="PIRSR" id="PIRSR600898-1"/>
    </source>
</evidence>
<dbReference type="Proteomes" id="UP000265663">
    <property type="component" value="Unassembled WGS sequence"/>
</dbReference>
<dbReference type="OrthoDB" id="4662583at2759"/>
<dbReference type="GO" id="GO:0019441">
    <property type="term" value="P:L-tryptophan catabolic process to kynurenine"/>
    <property type="evidence" value="ECO:0007669"/>
    <property type="project" value="UniProtKB-UniRule"/>
</dbReference>
<keyword evidence="5" id="KW-0560">Oxidoreductase</keyword>
<name>A0A3M7MCA5_9PLEO</name>
<dbReference type="EMBL" id="KE747829">
    <property type="protein sequence ID" value="RMZ72078.1"/>
    <property type="molecule type" value="Genomic_DNA"/>
</dbReference>
<dbReference type="GO" id="GO:0033754">
    <property type="term" value="F:indoleamine 2,3-dioxygenase activity"/>
    <property type="evidence" value="ECO:0007669"/>
    <property type="project" value="UniProtKB-EC"/>
</dbReference>
<keyword evidence="4 5" id="KW-0349">Heme</keyword>
<protein>
    <recommendedName>
        <fullName evidence="5">Indoleamine 2,3-dioxygenase</fullName>
        <ecNumber evidence="5">1.13.11.52</ecNumber>
    </recommendedName>
</protein>
<sequence>MRSMQPLILFVLGSLAIIVFWKSIVQPFIQSWLQTLPKSDIRKEKSDAIKDLAEHHEVAEILSELIQKDGAGSWPPNANHAHTEWPLCIQPYREIYLEMAPLLPQPEPSLDDEVNASRISEFRQRYRDLLSERVDLVEVKKLMDMAEADRWVEFPRDVYNAFYCCIASTRHAYRWATIPVVKVAQLEKVVELPVELTMPWESMQRHFGCPSDGGNVTCNLLLNFDKTGSYIYKINTGMAPRILAAEEAFSRIFYDLESLSLPVYHDMAQAIIALDRGDTAACARHVASITAQMQGVIATYTTKLHDKFIAHSIWLSRIQGFFGWGAGHYNTETNEWEKYDGLSGNQLLLFPAMDAFLGIEQYLSQRDQEMSVPRRQRELCHALRKHSFRARLAKMDGDIHVAEILHNFDMILKQLRLFRAAHRTRAKTYLSQPAPERLPMTAGKSLLKPSIEDSFEFLDKFMVRRLGQTV</sequence>
<keyword evidence="3 4" id="KW-0408">Iron</keyword>
<dbReference type="AlphaFoldDB" id="A0A3M7MCA5"/>
<evidence type="ECO:0000256" key="2">
    <source>
        <dbReference type="ARBA" id="ARBA00022723"/>
    </source>
</evidence>
<dbReference type="EC" id="1.13.11.52" evidence="5"/>
<accession>A0A3M7MCA5</accession>
<dbReference type="Gene3D" id="1.20.58.480">
    <property type="match status" value="1"/>
</dbReference>
<keyword evidence="2 4" id="KW-0479">Metal-binding</keyword>
<keyword evidence="5 6" id="KW-0223">Dioxygenase</keyword>
<feature type="binding site" description="proximal binding residue" evidence="4">
    <location>
        <position position="422"/>
    </location>
    <ligand>
        <name>heme b</name>
        <dbReference type="ChEBI" id="CHEBI:60344"/>
    </ligand>
    <ligandPart>
        <name>Fe</name>
        <dbReference type="ChEBI" id="CHEBI:18248"/>
    </ligandPart>
</feature>
<evidence type="ECO:0000256" key="1">
    <source>
        <dbReference type="ARBA" id="ARBA00007119"/>
    </source>
</evidence>
<dbReference type="Pfam" id="PF01231">
    <property type="entry name" value="IDO"/>
    <property type="match status" value="1"/>
</dbReference>
<comment type="similarity">
    <text evidence="1 5">Belongs to the indoleamine 2,3-dioxygenase family.</text>
</comment>
<evidence type="ECO:0000256" key="3">
    <source>
        <dbReference type="ARBA" id="ARBA00023004"/>
    </source>
</evidence>
<dbReference type="SUPFAM" id="SSF140959">
    <property type="entry name" value="Indolic compounds 2,3-dioxygenase-like"/>
    <property type="match status" value="1"/>
</dbReference>
<keyword evidence="7" id="KW-1185">Reference proteome</keyword>
<comment type="function">
    <text evidence="5">Produces N-formyl-kynurenine through the oxidation of tryptophan.</text>
</comment>
<organism evidence="6 7">
    <name type="scientific">Pyrenophora seminiperda CCB06</name>
    <dbReference type="NCBI Taxonomy" id="1302712"/>
    <lineage>
        <taxon>Eukaryota</taxon>
        <taxon>Fungi</taxon>
        <taxon>Dikarya</taxon>
        <taxon>Ascomycota</taxon>
        <taxon>Pezizomycotina</taxon>
        <taxon>Dothideomycetes</taxon>
        <taxon>Pleosporomycetidae</taxon>
        <taxon>Pleosporales</taxon>
        <taxon>Pleosporineae</taxon>
        <taxon>Pleosporaceae</taxon>
        <taxon>Pyrenophora</taxon>
    </lineage>
</organism>
<gene>
    <name evidence="6" type="ORF">GMOD_00007072</name>
</gene>
<dbReference type="GO" id="GO:0005737">
    <property type="term" value="C:cytoplasm"/>
    <property type="evidence" value="ECO:0007669"/>
    <property type="project" value="TreeGrafter"/>
</dbReference>
<reference evidence="6 7" key="1">
    <citation type="journal article" date="2014" name="PLoS ONE">
        <title>De novo Genome Assembly of the Fungal Plant Pathogen Pyrenophora semeniperda.</title>
        <authorList>
            <person name="Soliai M.M."/>
            <person name="Meyer S.E."/>
            <person name="Udall J.A."/>
            <person name="Elzinga D.E."/>
            <person name="Hermansen R.A."/>
            <person name="Bodily P.M."/>
            <person name="Hart A.A."/>
            <person name="Coleman C.E."/>
        </authorList>
    </citation>
    <scope>NUCLEOTIDE SEQUENCE [LARGE SCALE GENOMIC DNA]</scope>
    <source>
        <strain evidence="6 7">CCB06</strain>
        <tissue evidence="6">Mycelium</tissue>
    </source>
</reference>